<evidence type="ECO:0000256" key="3">
    <source>
        <dbReference type="ARBA" id="ARBA00023242"/>
    </source>
</evidence>
<dbReference type="PANTHER" id="PTHR10237">
    <property type="entry name" value="DEFORMED EPIDERMAL AUTOREGULATORY FACTOR 1 HOMOLOG SUPPRESSIN"/>
    <property type="match status" value="1"/>
</dbReference>
<dbReference type="GO" id="GO:0006357">
    <property type="term" value="P:regulation of transcription by RNA polymerase II"/>
    <property type="evidence" value="ECO:0000318"/>
    <property type="project" value="GO_Central"/>
</dbReference>
<keyword evidence="1" id="KW-0805">Transcription regulation</keyword>
<dbReference type="EMBL" id="GL732670">
    <property type="protein sequence ID" value="EFX67678.1"/>
    <property type="molecule type" value="Genomic_DNA"/>
</dbReference>
<dbReference type="PhylomeDB" id="E9HKL5"/>
<keyword evidence="5" id="KW-1185">Reference proteome</keyword>
<dbReference type="GO" id="GO:0005634">
    <property type="term" value="C:nucleus"/>
    <property type="evidence" value="ECO:0000318"/>
    <property type="project" value="GO_Central"/>
</dbReference>
<dbReference type="AlphaFoldDB" id="E9HKL5"/>
<dbReference type="GO" id="GO:0000981">
    <property type="term" value="F:DNA-binding transcription factor activity, RNA polymerase II-specific"/>
    <property type="evidence" value="ECO:0000318"/>
    <property type="project" value="GO_Central"/>
</dbReference>
<dbReference type="PANTHER" id="PTHR10237:SF1">
    <property type="entry name" value="DEFORMED EPIDERMAL AUTOREGULATORY FACTOR 1 HOMOLOG"/>
    <property type="match status" value="1"/>
</dbReference>
<gene>
    <name evidence="4" type="ORF">DAPPUDRAFT_261154</name>
</gene>
<evidence type="ECO:0000313" key="5">
    <source>
        <dbReference type="Proteomes" id="UP000000305"/>
    </source>
</evidence>
<evidence type="ECO:0000256" key="2">
    <source>
        <dbReference type="ARBA" id="ARBA00023163"/>
    </source>
</evidence>
<dbReference type="Proteomes" id="UP000000305">
    <property type="component" value="Unassembled WGS sequence"/>
</dbReference>
<keyword evidence="2" id="KW-0804">Transcription</keyword>
<dbReference type="InParanoid" id="E9HKL5"/>
<name>E9HKL5_DAPPU</name>
<accession>E9HKL5</accession>
<proteinExistence type="predicted"/>
<protein>
    <submittedName>
        <fullName evidence="4">Uncharacterized protein</fullName>
    </submittedName>
</protein>
<dbReference type="InterPro" id="IPR024119">
    <property type="entry name" value="TF_DEAF-1"/>
</dbReference>
<evidence type="ECO:0000256" key="1">
    <source>
        <dbReference type="ARBA" id="ARBA00023015"/>
    </source>
</evidence>
<evidence type="ECO:0000313" key="4">
    <source>
        <dbReference type="EMBL" id="EFX67678.1"/>
    </source>
</evidence>
<organism evidence="4 5">
    <name type="scientific">Daphnia pulex</name>
    <name type="common">Water flea</name>
    <dbReference type="NCBI Taxonomy" id="6669"/>
    <lineage>
        <taxon>Eukaryota</taxon>
        <taxon>Metazoa</taxon>
        <taxon>Ecdysozoa</taxon>
        <taxon>Arthropoda</taxon>
        <taxon>Crustacea</taxon>
        <taxon>Branchiopoda</taxon>
        <taxon>Diplostraca</taxon>
        <taxon>Cladocera</taxon>
        <taxon>Anomopoda</taxon>
        <taxon>Daphniidae</taxon>
        <taxon>Daphnia</taxon>
    </lineage>
</organism>
<dbReference type="KEGG" id="dpx:DAPPUDRAFT_261154"/>
<sequence>MLGLIYGFISTPVLRLVLYPLNKFNYYSLQMPSQQKGKYTAFQDLSVPDVHIIDNFQLQMKYSSDGEIESSIISFLLPPDHGLENTHGAFVLDLTSEIAIFSLELMSTMHVEDFRQSYPHYQGSPLPFANRGLFFTGLKVTTSQCLPCESAHEVTVSLGQPITIKPLTLSFPHPIGVNEISATLHRKDRVGNIPTPQQTISRSGRQSRLPRHLHDYCLRGPRRDKARKERYAARLRGEIPPWTKERLPKLYHNTPEGKREAARKKREEYLNRPIVPARELPPDVRDPRADELQRINRRDYVLEGLEKGWPLREDPHDRRIFHAPAPLDGFIHIARKLLTPEQLAEAQKPVFSGDIRYKPKEGDAAATAAPPASTAGRRVIFLEPAPSTAAPAAADSSSEEEDVLQLLAEDDEVTGVAAALARSRIQASQAKITAEYLQAPKDPTRPEEWQPANKVFHKEGSRHHNKSGKTRTLRHLGLKIDGATNSKWLHKQQKHYDLQRKALSQKGLIS</sequence>
<dbReference type="HOGENOM" id="CLU_534499_0_0_1"/>
<dbReference type="OrthoDB" id="5958408at2759"/>
<keyword evidence="3" id="KW-0539">Nucleus</keyword>
<reference evidence="4 5" key="1">
    <citation type="journal article" date="2011" name="Science">
        <title>The ecoresponsive genome of Daphnia pulex.</title>
        <authorList>
            <person name="Colbourne J.K."/>
            <person name="Pfrender M.E."/>
            <person name="Gilbert D."/>
            <person name="Thomas W.K."/>
            <person name="Tucker A."/>
            <person name="Oakley T.H."/>
            <person name="Tokishita S."/>
            <person name="Aerts A."/>
            <person name="Arnold G.J."/>
            <person name="Basu M.K."/>
            <person name="Bauer D.J."/>
            <person name="Caceres C.E."/>
            <person name="Carmel L."/>
            <person name="Casola C."/>
            <person name="Choi J.H."/>
            <person name="Detter J.C."/>
            <person name="Dong Q."/>
            <person name="Dusheyko S."/>
            <person name="Eads B.D."/>
            <person name="Frohlich T."/>
            <person name="Geiler-Samerotte K.A."/>
            <person name="Gerlach D."/>
            <person name="Hatcher P."/>
            <person name="Jogdeo S."/>
            <person name="Krijgsveld J."/>
            <person name="Kriventseva E.V."/>
            <person name="Kultz D."/>
            <person name="Laforsch C."/>
            <person name="Lindquist E."/>
            <person name="Lopez J."/>
            <person name="Manak J.R."/>
            <person name="Muller J."/>
            <person name="Pangilinan J."/>
            <person name="Patwardhan R.P."/>
            <person name="Pitluck S."/>
            <person name="Pritham E.J."/>
            <person name="Rechtsteiner A."/>
            <person name="Rho M."/>
            <person name="Rogozin I.B."/>
            <person name="Sakarya O."/>
            <person name="Salamov A."/>
            <person name="Schaack S."/>
            <person name="Shapiro H."/>
            <person name="Shiga Y."/>
            <person name="Skalitzky C."/>
            <person name="Smith Z."/>
            <person name="Souvorov A."/>
            <person name="Sung W."/>
            <person name="Tang Z."/>
            <person name="Tsuchiya D."/>
            <person name="Tu H."/>
            <person name="Vos H."/>
            <person name="Wang M."/>
            <person name="Wolf Y.I."/>
            <person name="Yamagata H."/>
            <person name="Yamada T."/>
            <person name="Ye Y."/>
            <person name="Shaw J.R."/>
            <person name="Andrews J."/>
            <person name="Crease T.J."/>
            <person name="Tang H."/>
            <person name="Lucas S.M."/>
            <person name="Robertson H.M."/>
            <person name="Bork P."/>
            <person name="Koonin E.V."/>
            <person name="Zdobnov E.M."/>
            <person name="Grigoriev I.V."/>
            <person name="Lynch M."/>
            <person name="Boore J.L."/>
        </authorList>
    </citation>
    <scope>NUCLEOTIDE SEQUENCE [LARGE SCALE GENOMIC DNA]</scope>
</reference>